<organism evidence="19 20">
    <name type="scientific">Carpinus fangiana</name>
    <dbReference type="NCBI Taxonomy" id="176857"/>
    <lineage>
        <taxon>Eukaryota</taxon>
        <taxon>Viridiplantae</taxon>
        <taxon>Streptophyta</taxon>
        <taxon>Embryophyta</taxon>
        <taxon>Tracheophyta</taxon>
        <taxon>Spermatophyta</taxon>
        <taxon>Magnoliopsida</taxon>
        <taxon>eudicotyledons</taxon>
        <taxon>Gunneridae</taxon>
        <taxon>Pentapetalae</taxon>
        <taxon>rosids</taxon>
        <taxon>fabids</taxon>
        <taxon>Fagales</taxon>
        <taxon>Betulaceae</taxon>
        <taxon>Carpinus</taxon>
    </lineage>
</organism>
<keyword evidence="9 15" id="KW-0479">Metal-binding</keyword>
<keyword evidence="12" id="KW-0560">Oxidoreductase</keyword>
<dbReference type="InterPro" id="IPR008254">
    <property type="entry name" value="Flavodoxin/NO_synth"/>
</dbReference>
<dbReference type="Gene3D" id="3.40.50.80">
    <property type="entry name" value="Nucleotide-binding domain of ferredoxin-NADP reductase (FNR) module"/>
    <property type="match status" value="1"/>
</dbReference>
<dbReference type="Pfam" id="PF00667">
    <property type="entry name" value="FAD_binding_1"/>
    <property type="match status" value="1"/>
</dbReference>
<dbReference type="CDD" id="cd11068">
    <property type="entry name" value="CYP120A1"/>
    <property type="match status" value="1"/>
</dbReference>
<dbReference type="PROSITE" id="PS00086">
    <property type="entry name" value="CYTOCHROME_P450"/>
    <property type="match status" value="1"/>
</dbReference>
<dbReference type="InterPro" id="IPR017938">
    <property type="entry name" value="Riboflavin_synthase-like_b-brl"/>
</dbReference>
<dbReference type="InterPro" id="IPR029039">
    <property type="entry name" value="Flavoprotein-like_sf"/>
</dbReference>
<keyword evidence="10" id="KW-0274">FAD</keyword>
<dbReference type="PANTHER" id="PTHR19384:SF127">
    <property type="entry name" value="BIFUNCTIONAL CYTOCHROME P450_NADPH--P450 REDUCTASE"/>
    <property type="match status" value="1"/>
</dbReference>
<evidence type="ECO:0000256" key="8">
    <source>
        <dbReference type="ARBA" id="ARBA00022643"/>
    </source>
</evidence>
<evidence type="ECO:0000256" key="15">
    <source>
        <dbReference type="PIRSR" id="PIRSR000209-1"/>
    </source>
</evidence>
<dbReference type="SUPFAM" id="SSF48264">
    <property type="entry name" value="Cytochrome P450"/>
    <property type="match status" value="1"/>
</dbReference>
<dbReference type="InterPro" id="IPR002401">
    <property type="entry name" value="Cyt_P450_E_grp-I"/>
</dbReference>
<dbReference type="Gene3D" id="1.10.630.10">
    <property type="entry name" value="Cytochrome P450"/>
    <property type="match status" value="1"/>
</dbReference>
<dbReference type="GO" id="GO:0010181">
    <property type="term" value="F:FMN binding"/>
    <property type="evidence" value="ECO:0007669"/>
    <property type="project" value="InterPro"/>
</dbReference>
<dbReference type="PIRSF" id="PIRSF000209">
    <property type="entry name" value="Bifunctional_P450_P450R"/>
    <property type="match status" value="1"/>
</dbReference>
<dbReference type="InterPro" id="IPR017927">
    <property type="entry name" value="FAD-bd_FR_type"/>
</dbReference>
<dbReference type="InterPro" id="IPR017972">
    <property type="entry name" value="Cyt_P450_CS"/>
</dbReference>
<evidence type="ECO:0000256" key="10">
    <source>
        <dbReference type="ARBA" id="ARBA00022827"/>
    </source>
</evidence>
<dbReference type="Pfam" id="PF00258">
    <property type="entry name" value="Flavodoxin_1"/>
    <property type="match status" value="1"/>
</dbReference>
<comment type="similarity">
    <text evidence="4">In the N-terminal section; belongs to the cytochrome P450 family.</text>
</comment>
<dbReference type="GO" id="GO:0005829">
    <property type="term" value="C:cytosol"/>
    <property type="evidence" value="ECO:0007669"/>
    <property type="project" value="TreeGrafter"/>
</dbReference>
<protein>
    <recommendedName>
        <fullName evidence="21">NADPH--cytochrome P450 reductase</fullName>
    </recommendedName>
</protein>
<evidence type="ECO:0008006" key="21">
    <source>
        <dbReference type="Google" id="ProtNLM"/>
    </source>
</evidence>
<dbReference type="EMBL" id="VIBQ01000066">
    <property type="protein sequence ID" value="KAB8576180.1"/>
    <property type="molecule type" value="Genomic_DNA"/>
</dbReference>
<dbReference type="GO" id="GO:0070330">
    <property type="term" value="F:aromatase activity"/>
    <property type="evidence" value="ECO:0007669"/>
    <property type="project" value="InterPro"/>
</dbReference>
<keyword evidence="11" id="KW-0521">NADP</keyword>
<evidence type="ECO:0000259" key="18">
    <source>
        <dbReference type="PROSITE" id="PS51384"/>
    </source>
</evidence>
<gene>
    <name evidence="19" type="ORF">FH972_025708</name>
</gene>
<dbReference type="PROSITE" id="PS51384">
    <property type="entry name" value="FAD_FR"/>
    <property type="match status" value="1"/>
</dbReference>
<sequence length="1108" mass="122745">MAATATKGVVEESQDQKEELPIPQPPTHLYGYLGNLPDLDPAFALRSIWRLADLYGPIFKLDLVKRQSVVLSNYELIKEVLSDDRFEKNVTGALQELRPLIKDALFSAYPHEPNWHKAHRTLMPVFGPLGVRKMFPEQLDIASQMILRWDRLGPDNIIDTADDFTRLAFDTIGICAFNYRFNNFYAEHMHKFATQMSESLLEAGKRAGRTGIENNLRIWSAQHLQENIDAMHKLCDDLVAERMANPRPEINDLLNTMLNVADPVTGEKLDVENIRNQMVTFLIAGHETTSGTLAYLFYNLLKNPETLQKAQQEVDQVVGDGPIEVKHMSQLKYVDAAIKETLRMNGPIPAVQRRAKQETLLGGKYKVTPDMGIMINLKGLHNDPTVWGDDAGIFRPERMYDGFPTDAWRPFGVGMRSCIGRAFAEQEMILNVALILQRFQVEMADPSYELAIKSTLTTKPDGFSIKVRRRTGKDAMVGLTGAKTTAASKSSSAAKIEGNSRTRSKMTVLYGSNAGTCKAFAEDLQTNAPEFGFEADIKPLDQATENLPTDQPVVIITASYEGKPPDNAKKFVAWLEANASDISLAKGVKYATFGQLISTHIASFARTNGILGVGNSEWAQTYHKVPKLIDNLLTAGGASPICKPAFADVKQDCTGEWEEFSEHFWQTMQETGQAGSHEQKSELRAQVTKHDMPALLGGQEMSYGIIKSCRSLGGQGVGPEKRELEVALPEGTTYSTGDYLVVQPLNNPDTVRRVLARFDLHSDDLISISGTRKAYLQPSAGRSSIEAAVFFFQRVELSGPATVRQLEGLQNYAASEADKARLQELAQDHPKQVLGKNYSLLEILEDISSLQPPLSVFIDSLKPLTPRQYSISSSPLHSANHKPSAKPEGGHDTYSATISYDVHSAPARSGGSRIFNGVCSSFMANLKPGNKIHCFVRRTNADFRLPKDPKTPIIMIAAGTGLAPMRGFVQERTALAEAQGAQALGPAVLYFGCRDFEKDYIYREELAQAETLGAVSMRPTFSKRAPEGEGPQYAYTHERIWAERKEVVGLFKDQGAKIFLCGSASKLAKSTADVLVRIMMEDTGKSKEEALEWLERIREGRYVTDVFD</sequence>
<dbReference type="InterPro" id="IPR001128">
    <property type="entry name" value="Cyt_P450"/>
</dbReference>
<feature type="region of interest" description="Disordered" evidence="16">
    <location>
        <begin position="1"/>
        <end position="24"/>
    </location>
</feature>
<dbReference type="PANTHER" id="PTHR19384">
    <property type="entry name" value="NITRIC OXIDE SYNTHASE-RELATED"/>
    <property type="match status" value="1"/>
</dbReference>
<evidence type="ECO:0000256" key="2">
    <source>
        <dbReference type="ARBA" id="ARBA00001971"/>
    </source>
</evidence>
<feature type="domain" description="Flavodoxin-like" evidence="17">
    <location>
        <begin position="506"/>
        <end position="672"/>
    </location>
</feature>
<dbReference type="GO" id="GO:0020037">
    <property type="term" value="F:heme binding"/>
    <property type="evidence" value="ECO:0007669"/>
    <property type="project" value="InterPro"/>
</dbReference>
<evidence type="ECO:0000256" key="13">
    <source>
        <dbReference type="ARBA" id="ARBA00023004"/>
    </source>
</evidence>
<evidence type="ECO:0000256" key="9">
    <source>
        <dbReference type="ARBA" id="ARBA00022723"/>
    </source>
</evidence>
<evidence type="ECO:0000256" key="5">
    <source>
        <dbReference type="ARBA" id="ARBA00022448"/>
    </source>
</evidence>
<keyword evidence="8" id="KW-0288">FMN</keyword>
<dbReference type="PRINTS" id="PR00463">
    <property type="entry name" value="EP450I"/>
</dbReference>
<dbReference type="Gene3D" id="1.20.990.10">
    <property type="entry name" value="NADPH-cytochrome p450 Reductase, Chain A, domain 3"/>
    <property type="match status" value="1"/>
</dbReference>
<dbReference type="SUPFAM" id="SSF63380">
    <property type="entry name" value="Riboflavin synthase domain-like"/>
    <property type="match status" value="1"/>
</dbReference>
<evidence type="ECO:0000259" key="17">
    <source>
        <dbReference type="PROSITE" id="PS50902"/>
    </source>
</evidence>
<evidence type="ECO:0000256" key="11">
    <source>
        <dbReference type="ARBA" id="ARBA00022857"/>
    </source>
</evidence>
<evidence type="ECO:0000256" key="6">
    <source>
        <dbReference type="ARBA" id="ARBA00022617"/>
    </source>
</evidence>
<evidence type="ECO:0000313" key="20">
    <source>
        <dbReference type="Proteomes" id="UP000327013"/>
    </source>
</evidence>
<evidence type="ECO:0000256" key="1">
    <source>
        <dbReference type="ARBA" id="ARBA00001917"/>
    </source>
</evidence>
<feature type="domain" description="FAD-binding FR-type" evidence="18">
    <location>
        <begin position="699"/>
        <end position="946"/>
    </location>
</feature>
<comment type="cofactor">
    <cofactor evidence="2 15">
        <name>heme</name>
        <dbReference type="ChEBI" id="CHEBI:30413"/>
    </cofactor>
</comment>
<dbReference type="InterPro" id="IPR023206">
    <property type="entry name" value="Bifunctional_P450_P450_red"/>
</dbReference>
<evidence type="ECO:0000256" key="16">
    <source>
        <dbReference type="SAM" id="MobiDB-lite"/>
    </source>
</evidence>
<dbReference type="Pfam" id="PF00067">
    <property type="entry name" value="p450"/>
    <property type="match status" value="1"/>
</dbReference>
<dbReference type="Proteomes" id="UP000327013">
    <property type="component" value="Unassembled WGS sequence"/>
</dbReference>
<dbReference type="InterPro" id="IPR036396">
    <property type="entry name" value="Cyt_P450_sf"/>
</dbReference>
<dbReference type="InterPro" id="IPR023173">
    <property type="entry name" value="NADPH_Cyt_P450_Rdtase_alpha"/>
</dbReference>
<dbReference type="OrthoDB" id="1470350at2759"/>
<keyword evidence="13 15" id="KW-0408">Iron</keyword>
<keyword evidence="7" id="KW-0285">Flavoprotein</keyword>
<dbReference type="CDD" id="cd06206">
    <property type="entry name" value="bifunctional_CYPOR"/>
    <property type="match status" value="1"/>
</dbReference>
<accession>A0A5N6L1T4</accession>
<feature type="binding site" description="axial binding residue" evidence="15">
    <location>
        <position position="418"/>
    </location>
    <ligand>
        <name>heme</name>
        <dbReference type="ChEBI" id="CHEBI:30413"/>
    </ligand>
    <ligandPart>
        <name>Fe</name>
        <dbReference type="ChEBI" id="CHEBI:18248"/>
    </ligandPart>
</feature>
<evidence type="ECO:0000256" key="14">
    <source>
        <dbReference type="ARBA" id="ARBA00023033"/>
    </source>
</evidence>
<proteinExistence type="inferred from homology"/>
<evidence type="ECO:0000256" key="12">
    <source>
        <dbReference type="ARBA" id="ARBA00023002"/>
    </source>
</evidence>
<evidence type="ECO:0000256" key="7">
    <source>
        <dbReference type="ARBA" id="ARBA00022630"/>
    </source>
</evidence>
<keyword evidence="20" id="KW-1185">Reference proteome</keyword>
<evidence type="ECO:0000256" key="3">
    <source>
        <dbReference type="ARBA" id="ARBA00001974"/>
    </source>
</evidence>
<dbReference type="InterPro" id="IPR039261">
    <property type="entry name" value="FNR_nucleotide-bd"/>
</dbReference>
<dbReference type="Gene3D" id="2.40.30.10">
    <property type="entry name" value="Translation factors"/>
    <property type="match status" value="1"/>
</dbReference>
<keyword evidence="6 15" id="KW-0349">Heme</keyword>
<dbReference type="Pfam" id="PF00175">
    <property type="entry name" value="NAD_binding_1"/>
    <property type="match status" value="1"/>
</dbReference>
<dbReference type="SUPFAM" id="SSF52218">
    <property type="entry name" value="Flavoproteins"/>
    <property type="match status" value="1"/>
</dbReference>
<reference evidence="19 20" key="1">
    <citation type="submission" date="2019-06" db="EMBL/GenBank/DDBJ databases">
        <title>A chromosomal-level reference genome of Carpinus fangiana (Coryloideae, Betulaceae).</title>
        <authorList>
            <person name="Yang X."/>
            <person name="Wang Z."/>
            <person name="Zhang L."/>
            <person name="Hao G."/>
            <person name="Liu J."/>
            <person name="Yang Y."/>
        </authorList>
    </citation>
    <scope>NUCLEOTIDE SEQUENCE [LARGE SCALE GENOMIC DNA]</scope>
    <source>
        <strain evidence="19">Cfa_2016G</strain>
        <tissue evidence="19">Leaf</tissue>
    </source>
</reference>
<keyword evidence="14" id="KW-0503">Monooxygenase</keyword>
<comment type="caution">
    <text evidence="19">The sequence shown here is derived from an EMBL/GenBank/DDBJ whole genome shotgun (WGS) entry which is preliminary data.</text>
</comment>
<dbReference type="InterPro" id="IPR003097">
    <property type="entry name" value="CysJ-like_FAD-binding"/>
</dbReference>
<evidence type="ECO:0000256" key="4">
    <source>
        <dbReference type="ARBA" id="ARBA00010018"/>
    </source>
</evidence>
<dbReference type="PRINTS" id="PR00385">
    <property type="entry name" value="P450"/>
</dbReference>
<dbReference type="FunFam" id="1.10.630.10:FF:000040">
    <property type="entry name" value="Bifunctional cytochrome P450/NADPH--P450 reductase"/>
    <property type="match status" value="1"/>
</dbReference>
<dbReference type="GO" id="GO:0005506">
    <property type="term" value="F:iron ion binding"/>
    <property type="evidence" value="ECO:0007669"/>
    <property type="project" value="InterPro"/>
</dbReference>
<evidence type="ECO:0000313" key="19">
    <source>
        <dbReference type="EMBL" id="KAB8576180.1"/>
    </source>
</evidence>
<dbReference type="AlphaFoldDB" id="A0A5N6L1T4"/>
<feature type="region of interest" description="Disordered" evidence="16">
    <location>
        <begin position="872"/>
        <end position="893"/>
    </location>
</feature>
<comment type="cofactor">
    <cofactor evidence="3">
        <name>FAD</name>
        <dbReference type="ChEBI" id="CHEBI:57692"/>
    </cofactor>
</comment>
<dbReference type="GO" id="GO:0050660">
    <property type="term" value="F:flavin adenine dinucleotide binding"/>
    <property type="evidence" value="ECO:0007669"/>
    <property type="project" value="TreeGrafter"/>
</dbReference>
<dbReference type="GO" id="GO:0003958">
    <property type="term" value="F:NADPH-hemoprotein reductase activity"/>
    <property type="evidence" value="ECO:0007669"/>
    <property type="project" value="InterPro"/>
</dbReference>
<dbReference type="Gene3D" id="3.40.50.360">
    <property type="match status" value="1"/>
</dbReference>
<dbReference type="InterPro" id="IPR001433">
    <property type="entry name" value="OxRdtase_FAD/NAD-bd"/>
</dbReference>
<dbReference type="SUPFAM" id="SSF52343">
    <property type="entry name" value="Ferredoxin reductase-like, C-terminal NADP-linked domain"/>
    <property type="match status" value="1"/>
</dbReference>
<name>A0A5N6L1T4_9ROSI</name>
<dbReference type="PROSITE" id="PS50902">
    <property type="entry name" value="FLAVODOXIN_LIKE"/>
    <property type="match status" value="1"/>
</dbReference>
<comment type="cofactor">
    <cofactor evidence="1">
        <name>FMN</name>
        <dbReference type="ChEBI" id="CHEBI:58210"/>
    </cofactor>
</comment>
<keyword evidence="5" id="KW-0813">Transport</keyword>